<dbReference type="InterPro" id="IPR045863">
    <property type="entry name" value="CorA_TM1_TM2"/>
</dbReference>
<dbReference type="EMBL" id="JBHTIC010000006">
    <property type="protein sequence ID" value="MFD0761416.1"/>
    <property type="molecule type" value="Genomic_DNA"/>
</dbReference>
<reference evidence="10" key="1">
    <citation type="journal article" date="2019" name="Int. J. Syst. Evol. Microbiol.">
        <title>The Global Catalogue of Microorganisms (GCM) 10K type strain sequencing project: providing services to taxonomists for standard genome sequencing and annotation.</title>
        <authorList>
            <consortium name="The Broad Institute Genomics Platform"/>
            <consortium name="The Broad Institute Genome Sequencing Center for Infectious Disease"/>
            <person name="Wu L."/>
            <person name="Ma J."/>
        </authorList>
    </citation>
    <scope>NUCLEOTIDE SEQUENCE [LARGE SCALE GENOMIC DNA]</scope>
    <source>
        <strain evidence="10">CCUG 60022</strain>
    </source>
</reference>
<evidence type="ECO:0000256" key="4">
    <source>
        <dbReference type="ARBA" id="ARBA00022475"/>
    </source>
</evidence>
<dbReference type="PANTHER" id="PTHR46494:SF1">
    <property type="entry name" value="CORA FAMILY METAL ION TRANSPORTER (EUROFUNG)"/>
    <property type="match status" value="1"/>
</dbReference>
<dbReference type="Gene3D" id="1.20.58.340">
    <property type="entry name" value="Magnesium transport protein CorA, transmembrane region"/>
    <property type="match status" value="2"/>
</dbReference>
<dbReference type="Pfam" id="PF01544">
    <property type="entry name" value="CorA"/>
    <property type="match status" value="1"/>
</dbReference>
<evidence type="ECO:0000256" key="8">
    <source>
        <dbReference type="RuleBase" id="RU362010"/>
    </source>
</evidence>
<evidence type="ECO:0000313" key="10">
    <source>
        <dbReference type="Proteomes" id="UP001597032"/>
    </source>
</evidence>
<evidence type="ECO:0000256" key="3">
    <source>
        <dbReference type="ARBA" id="ARBA00022448"/>
    </source>
</evidence>
<dbReference type="Proteomes" id="UP001597032">
    <property type="component" value="Unassembled WGS sequence"/>
</dbReference>
<accession>A0ABW2Z3J7</accession>
<evidence type="ECO:0000256" key="5">
    <source>
        <dbReference type="ARBA" id="ARBA00022692"/>
    </source>
</evidence>
<keyword evidence="10" id="KW-1185">Reference proteome</keyword>
<dbReference type="InterPro" id="IPR004488">
    <property type="entry name" value="Mg/Co-transport_prot_CorA"/>
</dbReference>
<dbReference type="NCBIfam" id="TIGR00383">
    <property type="entry name" value="corA"/>
    <property type="match status" value="1"/>
</dbReference>
<sequence length="354" mass="41630">MARFLKTKKEEVGLSPEAFKLRGEKKSDAVLLRIIDFDPQKLEEYIVEEINNIENCNKTNSVTWFNIDGIHDEKIMTEISSTFELEPMILSDVMNPHARPKIHEYDNCIYLSLKMLQYDEVMNYISSENLVIIIKENVLISFQERKGDVFEPVRERIRKNKKTIRTSRVDYLAFSLIDVVLDNYKYIISEIGTKIESLEVDLLQNPEVSVLEQINSYKKEIIYLSKSIKPSKEIISELLKMESEYLSDSIYIHLQELQNNIHQSIESIESYREILSDQLHIYHTTISSKLNDTMKFLTVFSVVFIPLTFIAGIYGTNFDFIPELHYKYSYFIMLGIMLLIAILMISYFKKKKWF</sequence>
<dbReference type="SUPFAM" id="SSF144083">
    <property type="entry name" value="Magnesium transport protein CorA, transmembrane region"/>
    <property type="match status" value="1"/>
</dbReference>
<dbReference type="RefSeq" id="WP_298262912.1">
    <property type="nucleotide sequence ID" value="NZ_JBHTIC010000006.1"/>
</dbReference>
<dbReference type="InterPro" id="IPR002523">
    <property type="entry name" value="MgTranspt_CorA/ZnTranspt_ZntB"/>
</dbReference>
<evidence type="ECO:0000256" key="1">
    <source>
        <dbReference type="ARBA" id="ARBA00004651"/>
    </source>
</evidence>
<protein>
    <recommendedName>
        <fullName evidence="8">Magnesium transport protein CorA</fullName>
    </recommendedName>
</protein>
<keyword evidence="8" id="KW-0460">Magnesium</keyword>
<name>A0ABW2Z3J7_9FLAO</name>
<comment type="subcellular location">
    <subcellularLocation>
        <location evidence="1">Cell membrane</location>
        <topology evidence="1">Multi-pass membrane protein</topology>
    </subcellularLocation>
    <subcellularLocation>
        <location evidence="8">Membrane</location>
        <topology evidence="8">Multi-pass membrane protein</topology>
    </subcellularLocation>
</comment>
<dbReference type="SUPFAM" id="SSF143865">
    <property type="entry name" value="CorA soluble domain-like"/>
    <property type="match status" value="1"/>
</dbReference>
<keyword evidence="7 8" id="KW-0472">Membrane</keyword>
<evidence type="ECO:0000256" key="6">
    <source>
        <dbReference type="ARBA" id="ARBA00022989"/>
    </source>
</evidence>
<gene>
    <name evidence="8 9" type="primary">corA</name>
    <name evidence="9" type="ORF">ACFQZW_04930</name>
</gene>
<organism evidence="9 10">
    <name type="scientific">Lutibacter aestuarii</name>
    <dbReference type="NCBI Taxonomy" id="861111"/>
    <lineage>
        <taxon>Bacteria</taxon>
        <taxon>Pseudomonadati</taxon>
        <taxon>Bacteroidota</taxon>
        <taxon>Flavobacteriia</taxon>
        <taxon>Flavobacteriales</taxon>
        <taxon>Flavobacteriaceae</taxon>
        <taxon>Lutibacter</taxon>
    </lineage>
</organism>
<evidence type="ECO:0000256" key="2">
    <source>
        <dbReference type="ARBA" id="ARBA00009765"/>
    </source>
</evidence>
<comment type="similarity">
    <text evidence="2 8">Belongs to the CorA metal ion transporter (MIT) (TC 1.A.35) family.</text>
</comment>
<keyword evidence="6 8" id="KW-1133">Transmembrane helix</keyword>
<dbReference type="InterPro" id="IPR045861">
    <property type="entry name" value="CorA_cytoplasmic_dom"/>
</dbReference>
<keyword evidence="5 8" id="KW-0812">Transmembrane</keyword>
<proteinExistence type="inferred from homology"/>
<keyword evidence="3 8" id="KW-0813">Transport</keyword>
<feature type="transmembrane region" description="Helical" evidence="8">
    <location>
        <begin position="296"/>
        <end position="316"/>
    </location>
</feature>
<comment type="caution">
    <text evidence="9">The sequence shown here is derived from an EMBL/GenBank/DDBJ whole genome shotgun (WGS) entry which is preliminary data.</text>
</comment>
<keyword evidence="4 8" id="KW-1003">Cell membrane</keyword>
<comment type="function">
    <text evidence="8">Mediates influx of magnesium ions.</text>
</comment>
<dbReference type="Gene3D" id="3.30.460.20">
    <property type="entry name" value="CorA soluble domain-like"/>
    <property type="match status" value="1"/>
</dbReference>
<dbReference type="PANTHER" id="PTHR46494">
    <property type="entry name" value="CORA FAMILY METAL ION TRANSPORTER (EUROFUNG)"/>
    <property type="match status" value="1"/>
</dbReference>
<feature type="transmembrane region" description="Helical" evidence="8">
    <location>
        <begin position="328"/>
        <end position="348"/>
    </location>
</feature>
<keyword evidence="8" id="KW-0406">Ion transport</keyword>
<evidence type="ECO:0000313" key="9">
    <source>
        <dbReference type="EMBL" id="MFD0761416.1"/>
    </source>
</evidence>
<dbReference type="CDD" id="cd12828">
    <property type="entry name" value="TmCorA-like_1"/>
    <property type="match status" value="1"/>
</dbReference>
<evidence type="ECO:0000256" key="7">
    <source>
        <dbReference type="ARBA" id="ARBA00023136"/>
    </source>
</evidence>